<dbReference type="InterPro" id="IPR028350">
    <property type="entry name" value="DNAC/IstB-like"/>
</dbReference>
<reference evidence="4" key="1">
    <citation type="submission" date="2015-06" db="EMBL/GenBank/DDBJ databases">
        <authorList>
            <person name="Joergensen T."/>
        </authorList>
    </citation>
    <scope>NUCLEOTIDE SEQUENCE</scope>
    <source>
        <strain evidence="4">RGRH0416</strain>
    </source>
</reference>
<evidence type="ECO:0000259" key="3">
    <source>
        <dbReference type="Pfam" id="PF01695"/>
    </source>
</evidence>
<evidence type="ECO:0000256" key="2">
    <source>
        <dbReference type="ARBA" id="ARBA00022840"/>
    </source>
</evidence>
<dbReference type="SUPFAM" id="SSF52540">
    <property type="entry name" value="P-loop containing nucleoside triphosphate hydrolases"/>
    <property type="match status" value="1"/>
</dbReference>
<dbReference type="InterPro" id="IPR027417">
    <property type="entry name" value="P-loop_NTPase"/>
</dbReference>
<dbReference type="InterPro" id="IPR047661">
    <property type="entry name" value="IstB"/>
</dbReference>
<feature type="domain" description="IstB-like ATP-binding" evidence="3">
    <location>
        <begin position="7"/>
        <end position="240"/>
    </location>
</feature>
<sequence>MERILSELRQMRLPGMAQTWQSLMETRQATSLNIVDGLRLLLQGEHDMRRANRNARLLKNARFRYQVSVDELAYDSARGLDKAYITQMCAGEYIRRGIPVIITGATGTGKSWLASALGHHACISGFKTRYWSILKLMEDLAMARVERQTKRLFEKIASYDLIIIDDFGIKKLNNEQILDLMEIIEDRHGRKATIIASQIPVSDWYDCLETNTTAADAILDRMVHSAIRFELKGDSLRKNH</sequence>
<dbReference type="AlphaFoldDB" id="A0A0H5Q0M0"/>
<dbReference type="CDD" id="cd00009">
    <property type="entry name" value="AAA"/>
    <property type="match status" value="1"/>
</dbReference>
<dbReference type="Pfam" id="PF01695">
    <property type="entry name" value="IstB_IS21"/>
    <property type="match status" value="1"/>
</dbReference>
<evidence type="ECO:0000313" key="4">
    <source>
        <dbReference type="EMBL" id="CRY94960.1"/>
    </source>
</evidence>
<name>A0A0H5Q0M0_9ZZZZ</name>
<dbReference type="Gene3D" id="3.40.50.300">
    <property type="entry name" value="P-loop containing nucleotide triphosphate hydrolases"/>
    <property type="match status" value="1"/>
</dbReference>
<proteinExistence type="predicted"/>
<dbReference type="PANTHER" id="PTHR30050:SF4">
    <property type="entry name" value="ATP-BINDING PROTEIN RV3427C IN INSERTION SEQUENCE-RELATED"/>
    <property type="match status" value="1"/>
</dbReference>
<evidence type="ECO:0000256" key="1">
    <source>
        <dbReference type="ARBA" id="ARBA00022741"/>
    </source>
</evidence>
<dbReference type="InterPro" id="IPR002611">
    <property type="entry name" value="IstB_ATP-bd"/>
</dbReference>
<keyword evidence="2" id="KW-0067">ATP-binding</keyword>
<dbReference type="EMBL" id="LN853062">
    <property type="protein sequence ID" value="CRY94960.1"/>
    <property type="molecule type" value="Genomic_DNA"/>
</dbReference>
<organism evidence="4">
    <name type="scientific">uncultured prokaryote</name>
    <dbReference type="NCBI Taxonomy" id="198431"/>
    <lineage>
        <taxon>unclassified sequences</taxon>
        <taxon>environmental samples</taxon>
    </lineage>
</organism>
<accession>A0A0H5Q0M0</accession>
<dbReference type="PANTHER" id="PTHR30050">
    <property type="entry name" value="CHROMOSOMAL REPLICATION INITIATOR PROTEIN DNAA"/>
    <property type="match status" value="1"/>
</dbReference>
<keyword evidence="1" id="KW-0547">Nucleotide-binding</keyword>
<dbReference type="GO" id="GO:0006260">
    <property type="term" value="P:DNA replication"/>
    <property type="evidence" value="ECO:0007669"/>
    <property type="project" value="TreeGrafter"/>
</dbReference>
<dbReference type="PIRSF" id="PIRSF003073">
    <property type="entry name" value="DNAC_TnpB_IstB"/>
    <property type="match status" value="1"/>
</dbReference>
<protein>
    <recommendedName>
        <fullName evidence="3">IstB-like ATP-binding domain-containing protein</fullName>
    </recommendedName>
</protein>
<dbReference type="NCBIfam" id="NF038214">
    <property type="entry name" value="IS21_help_AAA"/>
    <property type="match status" value="1"/>
</dbReference>
<reference evidence="4" key="2">
    <citation type="submission" date="2015-07" db="EMBL/GenBank/DDBJ databases">
        <title>Plasmids, circular viruses and viroids from rat gut.</title>
        <authorList>
            <person name="Jorgensen T.J."/>
            <person name="Hansen M.A."/>
            <person name="Xu Z."/>
            <person name="Tabak M.A."/>
            <person name="Sorensen S.J."/>
            <person name="Hansen L.H."/>
        </authorList>
    </citation>
    <scope>NUCLEOTIDE SEQUENCE</scope>
    <source>
        <strain evidence="4">RGRH0416</strain>
    </source>
</reference>
<dbReference type="GO" id="GO:0005524">
    <property type="term" value="F:ATP binding"/>
    <property type="evidence" value="ECO:0007669"/>
    <property type="project" value="UniProtKB-KW"/>
</dbReference>